<name>A0A1E4SYF0_9ASCO</name>
<gene>
    <name evidence="1" type="ORF">CANARDRAFT_29064</name>
</gene>
<dbReference type="EMBL" id="KV453856">
    <property type="protein sequence ID" value="ODV84526.1"/>
    <property type="molecule type" value="Genomic_DNA"/>
</dbReference>
<proteinExistence type="predicted"/>
<dbReference type="Proteomes" id="UP000094801">
    <property type="component" value="Unassembled WGS sequence"/>
</dbReference>
<protein>
    <submittedName>
        <fullName evidence="1">Uncharacterized protein</fullName>
    </submittedName>
</protein>
<organism evidence="1 2">
    <name type="scientific">[Candida] arabinofermentans NRRL YB-2248</name>
    <dbReference type="NCBI Taxonomy" id="983967"/>
    <lineage>
        <taxon>Eukaryota</taxon>
        <taxon>Fungi</taxon>
        <taxon>Dikarya</taxon>
        <taxon>Ascomycota</taxon>
        <taxon>Saccharomycotina</taxon>
        <taxon>Pichiomycetes</taxon>
        <taxon>Pichiales</taxon>
        <taxon>Pichiaceae</taxon>
        <taxon>Ogataea</taxon>
        <taxon>Ogataea/Candida clade</taxon>
    </lineage>
</organism>
<evidence type="ECO:0000313" key="1">
    <source>
        <dbReference type="EMBL" id="ODV84526.1"/>
    </source>
</evidence>
<accession>A0A1E4SYF0</accession>
<sequence>MLNYQNGGGGIKSHCFMSSIILSFKESFINFINNAELSYVEIFKYDRFFKITTLKNLYSQILNIIKSNTYSSTTLSNLKNISELIQLNSKSYILFKKYNHVYSKSNIIFENKEDFKKSLLRGSILSNEVLNDDIDDDESMFDESDYELIRSDEFKNFNYQRLVDLGFFQKTIFKRG</sequence>
<evidence type="ECO:0000313" key="2">
    <source>
        <dbReference type="Proteomes" id="UP000094801"/>
    </source>
</evidence>
<reference evidence="2" key="1">
    <citation type="submission" date="2016-04" db="EMBL/GenBank/DDBJ databases">
        <title>Comparative genomics of biotechnologically important yeasts.</title>
        <authorList>
            <consortium name="DOE Joint Genome Institute"/>
            <person name="Riley R."/>
            <person name="Haridas S."/>
            <person name="Wolfe K.H."/>
            <person name="Lopes M.R."/>
            <person name="Hittinger C.T."/>
            <person name="Goker M."/>
            <person name="Salamov A."/>
            <person name="Wisecaver J."/>
            <person name="Long T.M."/>
            <person name="Aerts A.L."/>
            <person name="Barry K."/>
            <person name="Choi C."/>
            <person name="Clum A."/>
            <person name="Coughlan A.Y."/>
            <person name="Deshpande S."/>
            <person name="Douglass A.P."/>
            <person name="Hanson S.J."/>
            <person name="Klenk H.-P."/>
            <person name="Labutti K."/>
            <person name="Lapidus A."/>
            <person name="Lindquist E."/>
            <person name="Lipzen A."/>
            <person name="Meier-Kolthoff J.P."/>
            <person name="Ohm R.A."/>
            <person name="Otillar R.P."/>
            <person name="Pangilinan J."/>
            <person name="Peng Y."/>
            <person name="Rokas A."/>
            <person name="Rosa C.A."/>
            <person name="Scheuner C."/>
            <person name="Sibirny A.A."/>
            <person name="Slot J.C."/>
            <person name="Stielow J.B."/>
            <person name="Sun H."/>
            <person name="Kurtzman C.P."/>
            <person name="Blackwell M."/>
            <person name="Grigoriev I.V."/>
            <person name="Jeffries T.W."/>
        </authorList>
    </citation>
    <scope>NUCLEOTIDE SEQUENCE [LARGE SCALE GENOMIC DNA]</scope>
    <source>
        <strain evidence="2">NRRL YB-2248</strain>
    </source>
</reference>
<keyword evidence="2" id="KW-1185">Reference proteome</keyword>
<dbReference type="AlphaFoldDB" id="A0A1E4SYF0"/>